<dbReference type="Pfam" id="PF15341">
    <property type="entry name" value="SLX9"/>
    <property type="match status" value="1"/>
</dbReference>
<dbReference type="KEGG" id="cci:CC1G_13662"/>
<accession>D6RJS9</accession>
<dbReference type="EMBL" id="AACS02000001">
    <property type="protein sequence ID" value="EFI28636.1"/>
    <property type="molecule type" value="Genomic_DNA"/>
</dbReference>
<dbReference type="PANTHER" id="PTHR31109:SF2">
    <property type="entry name" value="RIBOSOME BIOGENESIS PROTEIN SLX9 HOMOLOG"/>
    <property type="match status" value="1"/>
</dbReference>
<dbReference type="RefSeq" id="XP_002912130.1">
    <property type="nucleotide sequence ID" value="XM_002912084.1"/>
</dbReference>
<proteinExistence type="inferred from homology"/>
<feature type="compositionally biased region" description="Polar residues" evidence="5">
    <location>
        <begin position="129"/>
        <end position="152"/>
    </location>
</feature>
<comment type="caution">
    <text evidence="6">The sequence shown here is derived from an EMBL/GenBank/DDBJ whole genome shotgun (WGS) entry which is preliminary data.</text>
</comment>
<dbReference type="OMA" id="LVKHEPP"/>
<evidence type="ECO:0000256" key="4">
    <source>
        <dbReference type="ARBA" id="ARBA00023242"/>
    </source>
</evidence>
<gene>
    <name evidence="6" type="ORF">CC1G_13662</name>
</gene>
<dbReference type="VEuPathDB" id="FungiDB:CC1G_13662"/>
<dbReference type="AlphaFoldDB" id="D6RJS9"/>
<evidence type="ECO:0000256" key="1">
    <source>
        <dbReference type="ARBA" id="ARBA00004604"/>
    </source>
</evidence>
<evidence type="ECO:0000256" key="3">
    <source>
        <dbReference type="ARBA" id="ARBA00021321"/>
    </source>
</evidence>
<dbReference type="GO" id="GO:0000462">
    <property type="term" value="P:maturation of SSU-rRNA from tricistronic rRNA transcript (SSU-rRNA, 5.8S rRNA, LSU-rRNA)"/>
    <property type="evidence" value="ECO:0007669"/>
    <property type="project" value="InterPro"/>
</dbReference>
<feature type="compositionally biased region" description="Basic residues" evidence="5">
    <location>
        <begin position="35"/>
        <end position="48"/>
    </location>
</feature>
<keyword evidence="4" id="KW-0539">Nucleus</keyword>
<reference evidence="6 7" key="1">
    <citation type="journal article" date="2010" name="Proc. Natl. Acad. Sci. U.S.A.">
        <title>Insights into evolution of multicellular fungi from the assembled chromosomes of the mushroom Coprinopsis cinerea (Coprinus cinereus).</title>
        <authorList>
            <person name="Stajich J.E."/>
            <person name="Wilke S.K."/>
            <person name="Ahren D."/>
            <person name="Au C.H."/>
            <person name="Birren B.W."/>
            <person name="Borodovsky M."/>
            <person name="Burns C."/>
            <person name="Canback B."/>
            <person name="Casselton L.A."/>
            <person name="Cheng C.K."/>
            <person name="Deng J."/>
            <person name="Dietrich F.S."/>
            <person name="Fargo D.C."/>
            <person name="Farman M.L."/>
            <person name="Gathman A.C."/>
            <person name="Goldberg J."/>
            <person name="Guigo R."/>
            <person name="Hoegger P.J."/>
            <person name="Hooker J.B."/>
            <person name="Huggins A."/>
            <person name="James T.Y."/>
            <person name="Kamada T."/>
            <person name="Kilaru S."/>
            <person name="Kodira C."/>
            <person name="Kues U."/>
            <person name="Kupfer D."/>
            <person name="Kwan H.S."/>
            <person name="Lomsadze A."/>
            <person name="Li W."/>
            <person name="Lilly W.W."/>
            <person name="Ma L.J."/>
            <person name="Mackey A.J."/>
            <person name="Manning G."/>
            <person name="Martin F."/>
            <person name="Muraguchi H."/>
            <person name="Natvig D.O."/>
            <person name="Palmerini H."/>
            <person name="Ramesh M.A."/>
            <person name="Rehmeyer C.J."/>
            <person name="Roe B.A."/>
            <person name="Shenoy N."/>
            <person name="Stanke M."/>
            <person name="Ter-Hovhannisyan V."/>
            <person name="Tunlid A."/>
            <person name="Velagapudi R."/>
            <person name="Vision T.J."/>
            <person name="Zeng Q."/>
            <person name="Zolan M.E."/>
            <person name="Pukkila P.J."/>
        </authorList>
    </citation>
    <scope>NUCLEOTIDE SEQUENCE [LARGE SCALE GENOMIC DNA]</scope>
    <source>
        <strain evidence="7">Okayama-7 / 130 / ATCC MYA-4618 / FGSC 9003</strain>
    </source>
</reference>
<dbReference type="GeneID" id="6013273"/>
<comment type="subcellular location">
    <subcellularLocation>
        <location evidence="1">Nucleus</location>
        <location evidence="1">Nucleolus</location>
    </subcellularLocation>
</comment>
<dbReference type="InParanoid" id="D6RJS9"/>
<protein>
    <recommendedName>
        <fullName evidence="3">Ribosome biogenesis protein SLX9</fullName>
    </recommendedName>
</protein>
<comment type="similarity">
    <text evidence="2">Belongs to the SLX9 family.</text>
</comment>
<dbReference type="HOGENOM" id="CLU_116375_0_0_1"/>
<organism evidence="6 7">
    <name type="scientific">Coprinopsis cinerea (strain Okayama-7 / 130 / ATCC MYA-4618 / FGSC 9003)</name>
    <name type="common">Inky cap fungus</name>
    <name type="synonym">Hormographiella aspergillata</name>
    <dbReference type="NCBI Taxonomy" id="240176"/>
    <lineage>
        <taxon>Eukaryota</taxon>
        <taxon>Fungi</taxon>
        <taxon>Dikarya</taxon>
        <taxon>Basidiomycota</taxon>
        <taxon>Agaricomycotina</taxon>
        <taxon>Agaricomycetes</taxon>
        <taxon>Agaricomycetidae</taxon>
        <taxon>Agaricales</taxon>
        <taxon>Agaricineae</taxon>
        <taxon>Psathyrellaceae</taxon>
        <taxon>Coprinopsis</taxon>
    </lineage>
</organism>
<dbReference type="GO" id="GO:0005730">
    <property type="term" value="C:nucleolus"/>
    <property type="evidence" value="ECO:0007669"/>
    <property type="project" value="UniProtKB-SubCell"/>
</dbReference>
<evidence type="ECO:0000256" key="2">
    <source>
        <dbReference type="ARBA" id="ARBA00011022"/>
    </source>
</evidence>
<feature type="region of interest" description="Disordered" evidence="5">
    <location>
        <begin position="30"/>
        <end position="160"/>
    </location>
</feature>
<dbReference type="InterPro" id="IPR028160">
    <property type="entry name" value="Slx9-like"/>
</dbReference>
<dbReference type="GO" id="GO:0030688">
    <property type="term" value="C:preribosome, small subunit precursor"/>
    <property type="evidence" value="ECO:0007669"/>
    <property type="project" value="InterPro"/>
</dbReference>
<keyword evidence="7" id="KW-1185">Reference proteome</keyword>
<feature type="compositionally biased region" description="Low complexity" evidence="5">
    <location>
        <begin position="80"/>
        <end position="97"/>
    </location>
</feature>
<dbReference type="GO" id="GO:0030686">
    <property type="term" value="C:90S preribosome"/>
    <property type="evidence" value="ECO:0007669"/>
    <property type="project" value="InterPro"/>
</dbReference>
<evidence type="ECO:0000256" key="5">
    <source>
        <dbReference type="SAM" id="MobiDB-lite"/>
    </source>
</evidence>
<dbReference type="PANTHER" id="PTHR31109">
    <property type="entry name" value="PROTEIN FAM207A"/>
    <property type="match status" value="1"/>
</dbReference>
<dbReference type="eggNOG" id="ENOG502S9JI">
    <property type="taxonomic scope" value="Eukaryota"/>
</dbReference>
<evidence type="ECO:0000313" key="6">
    <source>
        <dbReference type="EMBL" id="EFI28636.1"/>
    </source>
</evidence>
<name>D6RJS9_COPC7</name>
<dbReference type="Proteomes" id="UP000001861">
    <property type="component" value="Unassembled WGS sequence"/>
</dbReference>
<dbReference type="FunCoup" id="D6RJS9">
    <property type="interactions" value="40"/>
</dbReference>
<evidence type="ECO:0000313" key="7">
    <source>
        <dbReference type="Proteomes" id="UP000001861"/>
    </source>
</evidence>
<sequence length="160" mass="17393">MSSPEDSSIGVSLTKKEKLALKREAFLQKLELSKTHSKSHERRMKRKAKEQLASGMTEIQAVLAALEEPQEPQGTESKAGESGETTTASGSSQTASSKSLKIGAGKSEPLSKAQRKKALQLERLRQPLILTNPSFSSNPFSTVRLHAQNTLLKKQPPPTT</sequence>
<dbReference type="OrthoDB" id="18703at2759"/>